<sequence length="168" mass="19016">MSLCILPTDRLFSRIFEDVFNELDHLGGACPGHRLFRDMDRLERALTGCPRHRRGLAEANDSDKVTDDESKLALSMDVSKFKPEELKVNLEGRTLTIEGKQEVKDDNGYSMRSFVRQWTLPEEVDIEQVRSHLTENGQLSIEAPKTKPPAASARSIPIQQASKEQLSH</sequence>
<dbReference type="InterPro" id="IPR008978">
    <property type="entry name" value="HSP20-like_chaperone"/>
</dbReference>
<dbReference type="OMA" id="AIEMPKP"/>
<evidence type="ECO:0000259" key="4">
    <source>
        <dbReference type="PROSITE" id="PS01031"/>
    </source>
</evidence>
<evidence type="ECO:0000313" key="7">
    <source>
        <dbReference type="WBParaSite" id="NBR_0000870601-mRNA-1"/>
    </source>
</evidence>
<evidence type="ECO:0000256" key="1">
    <source>
        <dbReference type="PROSITE-ProRule" id="PRU00285"/>
    </source>
</evidence>
<feature type="domain" description="SHSP" evidence="4">
    <location>
        <begin position="54"/>
        <end position="161"/>
    </location>
</feature>
<dbReference type="CDD" id="cd06526">
    <property type="entry name" value="metazoan_ACD"/>
    <property type="match status" value="1"/>
</dbReference>
<feature type="compositionally biased region" description="Polar residues" evidence="3">
    <location>
        <begin position="157"/>
        <end position="168"/>
    </location>
</feature>
<protein>
    <submittedName>
        <fullName evidence="7">SHSP domain-containing protein</fullName>
    </submittedName>
</protein>
<evidence type="ECO:0000313" key="5">
    <source>
        <dbReference type="EMBL" id="VDL72296.1"/>
    </source>
</evidence>
<dbReference type="GO" id="GO:0005634">
    <property type="term" value="C:nucleus"/>
    <property type="evidence" value="ECO:0007669"/>
    <property type="project" value="TreeGrafter"/>
</dbReference>
<reference evidence="5 6" key="2">
    <citation type="submission" date="2018-11" db="EMBL/GenBank/DDBJ databases">
        <authorList>
            <consortium name="Pathogen Informatics"/>
        </authorList>
    </citation>
    <scope>NUCLEOTIDE SEQUENCE [LARGE SCALE GENOMIC DNA]</scope>
</reference>
<dbReference type="EMBL" id="UYSL01020040">
    <property type="protein sequence ID" value="VDL72296.1"/>
    <property type="molecule type" value="Genomic_DNA"/>
</dbReference>
<organism evidence="7">
    <name type="scientific">Nippostrongylus brasiliensis</name>
    <name type="common">Rat hookworm</name>
    <dbReference type="NCBI Taxonomy" id="27835"/>
    <lineage>
        <taxon>Eukaryota</taxon>
        <taxon>Metazoa</taxon>
        <taxon>Ecdysozoa</taxon>
        <taxon>Nematoda</taxon>
        <taxon>Chromadorea</taxon>
        <taxon>Rhabditida</taxon>
        <taxon>Rhabditina</taxon>
        <taxon>Rhabditomorpha</taxon>
        <taxon>Strongyloidea</taxon>
        <taxon>Heligmosomidae</taxon>
        <taxon>Nippostrongylus</taxon>
    </lineage>
</organism>
<evidence type="ECO:0000313" key="6">
    <source>
        <dbReference type="Proteomes" id="UP000271162"/>
    </source>
</evidence>
<dbReference type="WBParaSite" id="NBR_0000870601-mRNA-1">
    <property type="protein sequence ID" value="NBR_0000870601-mRNA-1"/>
    <property type="gene ID" value="NBR_0000870601"/>
</dbReference>
<dbReference type="PRINTS" id="PR00299">
    <property type="entry name" value="ACRYSTALLIN"/>
</dbReference>
<dbReference type="GO" id="GO:0051082">
    <property type="term" value="F:unfolded protein binding"/>
    <property type="evidence" value="ECO:0007669"/>
    <property type="project" value="TreeGrafter"/>
</dbReference>
<evidence type="ECO:0000256" key="3">
    <source>
        <dbReference type="SAM" id="MobiDB-lite"/>
    </source>
</evidence>
<evidence type="ECO:0000256" key="2">
    <source>
        <dbReference type="RuleBase" id="RU003616"/>
    </source>
</evidence>
<dbReference type="GO" id="GO:0005737">
    <property type="term" value="C:cytoplasm"/>
    <property type="evidence" value="ECO:0007669"/>
    <property type="project" value="TreeGrafter"/>
</dbReference>
<comment type="similarity">
    <text evidence="1 2">Belongs to the small heat shock protein (HSP20) family.</text>
</comment>
<dbReference type="InterPro" id="IPR001436">
    <property type="entry name" value="Alpha-crystallin/sHSP_animal"/>
</dbReference>
<dbReference type="Proteomes" id="UP000271162">
    <property type="component" value="Unassembled WGS sequence"/>
</dbReference>
<name>A0A0N4XZS4_NIPBR</name>
<reference evidence="7" key="1">
    <citation type="submission" date="2017-02" db="UniProtKB">
        <authorList>
            <consortium name="WormBaseParasite"/>
        </authorList>
    </citation>
    <scope>IDENTIFICATION</scope>
</reference>
<dbReference type="Pfam" id="PF00011">
    <property type="entry name" value="HSP20"/>
    <property type="match status" value="1"/>
</dbReference>
<accession>A0A0N4XZS4</accession>
<dbReference type="PROSITE" id="PS01031">
    <property type="entry name" value="SHSP"/>
    <property type="match status" value="1"/>
</dbReference>
<dbReference type="PANTHER" id="PTHR45640">
    <property type="entry name" value="HEAT SHOCK PROTEIN HSP-12.2-RELATED"/>
    <property type="match status" value="1"/>
</dbReference>
<dbReference type="Gene3D" id="2.60.40.790">
    <property type="match status" value="1"/>
</dbReference>
<feature type="region of interest" description="Disordered" evidence="3">
    <location>
        <begin position="135"/>
        <end position="168"/>
    </location>
</feature>
<dbReference type="PANTHER" id="PTHR45640:SF1">
    <property type="entry name" value="HEAT SHOCK PROTEIN HSP-16.1_HSP-16.11-RELATED"/>
    <property type="match status" value="1"/>
</dbReference>
<dbReference type="STRING" id="27835.A0A0N4XZS4"/>
<dbReference type="AlphaFoldDB" id="A0A0N4XZS4"/>
<proteinExistence type="inferred from homology"/>
<keyword evidence="6" id="KW-1185">Reference proteome</keyword>
<dbReference type="GO" id="GO:0036498">
    <property type="term" value="P:IRE1-mediated unfolded protein response"/>
    <property type="evidence" value="ECO:0007669"/>
    <property type="project" value="TreeGrafter"/>
</dbReference>
<gene>
    <name evidence="5" type="ORF">NBR_LOCUS8707</name>
</gene>
<dbReference type="InterPro" id="IPR002068">
    <property type="entry name" value="A-crystallin/Hsp20_dom"/>
</dbReference>
<dbReference type="GO" id="GO:0009408">
    <property type="term" value="P:response to heat"/>
    <property type="evidence" value="ECO:0007669"/>
    <property type="project" value="TreeGrafter"/>
</dbReference>
<dbReference type="SUPFAM" id="SSF49764">
    <property type="entry name" value="HSP20-like chaperones"/>
    <property type="match status" value="1"/>
</dbReference>
<dbReference type="GO" id="GO:0042026">
    <property type="term" value="P:protein refolding"/>
    <property type="evidence" value="ECO:0007669"/>
    <property type="project" value="TreeGrafter"/>
</dbReference>